<evidence type="ECO:0000313" key="6">
    <source>
        <dbReference type="Proteomes" id="UP000386466"/>
    </source>
</evidence>
<dbReference type="Proteomes" id="UP000386466">
    <property type="component" value="Unassembled WGS sequence"/>
</dbReference>
<keyword evidence="5" id="KW-0808">Transferase</keyword>
<organism evidence="5 6">
    <name type="scientific">Lynx pardinus</name>
    <name type="common">Iberian lynx</name>
    <name type="synonym">Felis pardina</name>
    <dbReference type="NCBI Taxonomy" id="191816"/>
    <lineage>
        <taxon>Eukaryota</taxon>
        <taxon>Metazoa</taxon>
        <taxon>Chordata</taxon>
        <taxon>Craniata</taxon>
        <taxon>Vertebrata</taxon>
        <taxon>Euteleostomi</taxon>
        <taxon>Mammalia</taxon>
        <taxon>Eutheria</taxon>
        <taxon>Laurasiatheria</taxon>
        <taxon>Carnivora</taxon>
        <taxon>Feliformia</taxon>
        <taxon>Felidae</taxon>
        <taxon>Felinae</taxon>
        <taxon>Lynx</taxon>
    </lineage>
</organism>
<evidence type="ECO:0000313" key="5">
    <source>
        <dbReference type="EMBL" id="VFV40400.1"/>
    </source>
</evidence>
<keyword evidence="6" id="KW-1185">Reference proteome</keyword>
<dbReference type="PRINTS" id="PR00401">
    <property type="entry name" value="SH2DOMAIN"/>
</dbReference>
<feature type="non-terminal residue" evidence="5">
    <location>
        <position position="1"/>
    </location>
</feature>
<dbReference type="GO" id="GO:0046935">
    <property type="term" value="F:1-phosphatidylinositol-3-kinase regulator activity"/>
    <property type="evidence" value="ECO:0007669"/>
    <property type="project" value="TreeGrafter"/>
</dbReference>
<reference evidence="5 6" key="1">
    <citation type="submission" date="2019-01" db="EMBL/GenBank/DDBJ databases">
        <authorList>
            <person name="Alioto T."/>
            <person name="Alioto T."/>
        </authorList>
    </citation>
    <scope>NUCLEOTIDE SEQUENCE [LARGE SCALE GENOMIC DNA]</scope>
</reference>
<dbReference type="InterPro" id="IPR036860">
    <property type="entry name" value="SH2_dom_sf"/>
</dbReference>
<dbReference type="GO" id="GO:0046854">
    <property type="term" value="P:phosphatidylinositol phosphate biosynthetic process"/>
    <property type="evidence" value="ECO:0007669"/>
    <property type="project" value="TreeGrafter"/>
</dbReference>
<feature type="domain" description="SH2" evidence="4">
    <location>
        <begin position="97"/>
        <end position="144"/>
    </location>
</feature>
<gene>
    <name evidence="5" type="ORF">LYPA_23C001979</name>
</gene>
<protein>
    <submittedName>
        <fullName evidence="5">Phosphatidylinositol 3-kinase</fullName>
    </submittedName>
</protein>
<dbReference type="Gene3D" id="3.30.505.10">
    <property type="entry name" value="SH2 domain"/>
    <property type="match status" value="1"/>
</dbReference>
<dbReference type="GO" id="GO:0008286">
    <property type="term" value="P:insulin receptor signaling pathway"/>
    <property type="evidence" value="ECO:0007669"/>
    <property type="project" value="TreeGrafter"/>
</dbReference>
<feature type="non-terminal residue" evidence="5">
    <location>
        <position position="144"/>
    </location>
</feature>
<feature type="compositionally biased region" description="Pro residues" evidence="3">
    <location>
        <begin position="67"/>
        <end position="77"/>
    </location>
</feature>
<dbReference type="InterPro" id="IPR000980">
    <property type="entry name" value="SH2"/>
</dbReference>
<dbReference type="EMBL" id="CAAGRJ010028945">
    <property type="protein sequence ID" value="VFV40400.1"/>
    <property type="molecule type" value="Genomic_DNA"/>
</dbReference>
<proteinExistence type="predicted"/>
<dbReference type="AlphaFoldDB" id="A0A485P3Z1"/>
<dbReference type="PANTHER" id="PTHR10155:SF1">
    <property type="entry name" value="PHOSPHATIDYLINOSITOL 3-KINASE REGULATORY SUBUNIT BETA"/>
    <property type="match status" value="1"/>
</dbReference>
<evidence type="ECO:0000259" key="4">
    <source>
        <dbReference type="PROSITE" id="PS50001"/>
    </source>
</evidence>
<evidence type="ECO:0000256" key="2">
    <source>
        <dbReference type="PROSITE-ProRule" id="PRU00191"/>
    </source>
</evidence>
<dbReference type="GO" id="GO:0016301">
    <property type="term" value="F:kinase activity"/>
    <property type="evidence" value="ECO:0007669"/>
    <property type="project" value="UniProtKB-KW"/>
</dbReference>
<name>A0A485P3Z1_LYNPA</name>
<accession>A0A485P3Z1</accession>
<dbReference type="PANTHER" id="PTHR10155">
    <property type="entry name" value="PHOSPHATIDYLINOSITOL 3-KINASE REGULATORY SUBUNIT"/>
    <property type="match status" value="1"/>
</dbReference>
<dbReference type="SUPFAM" id="SSF55550">
    <property type="entry name" value="SH2 domain"/>
    <property type="match status" value="1"/>
</dbReference>
<keyword evidence="1 2" id="KW-0727">SH2 domain</keyword>
<evidence type="ECO:0000256" key="3">
    <source>
        <dbReference type="SAM" id="MobiDB-lite"/>
    </source>
</evidence>
<dbReference type="Pfam" id="PF00017">
    <property type="entry name" value="SH2"/>
    <property type="match status" value="1"/>
</dbReference>
<dbReference type="GO" id="GO:0005942">
    <property type="term" value="C:phosphatidylinositol 3-kinase complex"/>
    <property type="evidence" value="ECO:0007669"/>
    <property type="project" value="TreeGrafter"/>
</dbReference>
<evidence type="ECO:0000256" key="1">
    <source>
        <dbReference type="ARBA" id="ARBA00022999"/>
    </source>
</evidence>
<keyword evidence="5" id="KW-0418">Kinase</keyword>
<sequence length="144" mass="15671">CGSRKTPAALRLEAMGPRPQKRLVGGAVHLRFRSPSHPRTEPSPDFPALLVEKLLQEHLEEQEVAPPALPPKPPKAKPAPAGLANGGSPPSLQDAEWYWGDISREEVNEKLRDTPDGTFLVRDASSKIQGEYTLTLRWGPAPSG</sequence>
<dbReference type="PROSITE" id="PS50001">
    <property type="entry name" value="SH2"/>
    <property type="match status" value="1"/>
</dbReference>
<feature type="region of interest" description="Disordered" evidence="3">
    <location>
        <begin position="58"/>
        <end position="95"/>
    </location>
</feature>